<evidence type="ECO:0000256" key="10">
    <source>
        <dbReference type="PROSITE-ProRule" id="PRU00023"/>
    </source>
</evidence>
<feature type="region of interest" description="Disordered" evidence="12">
    <location>
        <begin position="79"/>
        <end position="98"/>
    </location>
</feature>
<dbReference type="PROSITE" id="PS50088">
    <property type="entry name" value="ANK_REPEAT"/>
    <property type="match status" value="1"/>
</dbReference>
<dbReference type="Proteomes" id="UP000325577">
    <property type="component" value="Linkage Group LG9"/>
</dbReference>
<feature type="region of interest" description="Disordered" evidence="12">
    <location>
        <begin position="454"/>
        <end position="532"/>
    </location>
</feature>
<dbReference type="PANTHER" id="PTHR16036:SF2">
    <property type="entry name" value="TRNA ENDONUCLEASE ANKZF1"/>
    <property type="match status" value="1"/>
</dbReference>
<keyword evidence="9" id="KW-0175">Coiled coil</keyword>
<evidence type="ECO:0000256" key="11">
    <source>
        <dbReference type="PROSITE-ProRule" id="PRU01389"/>
    </source>
</evidence>
<evidence type="ECO:0000256" key="7">
    <source>
        <dbReference type="ARBA" id="ARBA00022801"/>
    </source>
</evidence>
<dbReference type="SUPFAM" id="SSF48403">
    <property type="entry name" value="Ankyrin repeat"/>
    <property type="match status" value="1"/>
</dbReference>
<feature type="compositionally biased region" description="Basic and acidic residues" evidence="12">
    <location>
        <begin position="88"/>
        <end position="98"/>
    </location>
</feature>
<dbReference type="PROSITE" id="PS00028">
    <property type="entry name" value="ZINC_FINGER_C2H2_1"/>
    <property type="match status" value="1"/>
</dbReference>
<gene>
    <name evidence="14" type="ORF">F0562_019132</name>
</gene>
<dbReference type="EMBL" id="CM018052">
    <property type="protein sequence ID" value="KAA8515953.1"/>
    <property type="molecule type" value="Genomic_DNA"/>
</dbReference>
<organism evidence="14 15">
    <name type="scientific">Nyssa sinensis</name>
    <dbReference type="NCBI Taxonomy" id="561372"/>
    <lineage>
        <taxon>Eukaryota</taxon>
        <taxon>Viridiplantae</taxon>
        <taxon>Streptophyta</taxon>
        <taxon>Embryophyta</taxon>
        <taxon>Tracheophyta</taxon>
        <taxon>Spermatophyta</taxon>
        <taxon>Magnoliopsida</taxon>
        <taxon>eudicotyledons</taxon>
        <taxon>Gunneridae</taxon>
        <taxon>Pentapetalae</taxon>
        <taxon>asterids</taxon>
        <taxon>Cornales</taxon>
        <taxon>Nyssaceae</taxon>
        <taxon>Nyssa</taxon>
    </lineage>
</organism>
<feature type="repeat" description="ANK" evidence="10">
    <location>
        <begin position="379"/>
        <end position="411"/>
    </location>
</feature>
<comment type="domain">
    <text evidence="11">The VLRF1 domain mediates binding to the 60S ribosomal subunit.</text>
</comment>
<dbReference type="GO" id="GO:0005737">
    <property type="term" value="C:cytoplasm"/>
    <property type="evidence" value="ECO:0007669"/>
    <property type="project" value="UniProtKB-SubCell"/>
</dbReference>
<evidence type="ECO:0000256" key="6">
    <source>
        <dbReference type="ARBA" id="ARBA00022759"/>
    </source>
</evidence>
<dbReference type="Gene3D" id="1.25.40.20">
    <property type="entry name" value="Ankyrin repeat-containing domain"/>
    <property type="match status" value="1"/>
</dbReference>
<proteinExistence type="inferred from homology"/>
<dbReference type="AlphaFoldDB" id="A0A5J4ZAZ8"/>
<protein>
    <recommendedName>
        <fullName evidence="13">VLRF1 domain-containing protein</fullName>
    </recommendedName>
</protein>
<evidence type="ECO:0000256" key="3">
    <source>
        <dbReference type="ARBA" id="ARBA00022490"/>
    </source>
</evidence>
<evidence type="ECO:0000256" key="8">
    <source>
        <dbReference type="ARBA" id="ARBA00023043"/>
    </source>
</evidence>
<dbReference type="InterPro" id="IPR013087">
    <property type="entry name" value="Znf_C2H2_type"/>
</dbReference>
<dbReference type="GO" id="GO:0036503">
    <property type="term" value="P:ERAD pathway"/>
    <property type="evidence" value="ECO:0007669"/>
    <property type="project" value="TreeGrafter"/>
</dbReference>
<dbReference type="OrthoDB" id="429841at2759"/>
<keyword evidence="7 11" id="KW-0378">Hydrolase</keyword>
<dbReference type="GO" id="GO:0016787">
    <property type="term" value="F:hydrolase activity"/>
    <property type="evidence" value="ECO:0007669"/>
    <property type="project" value="UniProtKB-KW"/>
</dbReference>
<dbReference type="InterPro" id="IPR041175">
    <property type="entry name" value="VLRF1/Vms1"/>
</dbReference>
<feature type="region of interest" description="Disordered" evidence="12">
    <location>
        <begin position="333"/>
        <end position="389"/>
    </location>
</feature>
<dbReference type="PANTHER" id="PTHR16036">
    <property type="entry name" value="ANKYRIN REPEAT AND ZINC FINGER DOMAIN-CONTAINING PROTEIN 1"/>
    <property type="match status" value="1"/>
</dbReference>
<comment type="similarity">
    <text evidence="2 11">Belongs to the ANKZF1/VMS1 family.</text>
</comment>
<reference evidence="14 15" key="1">
    <citation type="submission" date="2019-09" db="EMBL/GenBank/DDBJ databases">
        <title>A chromosome-level genome assembly of the Chinese tupelo Nyssa sinensis.</title>
        <authorList>
            <person name="Yang X."/>
            <person name="Kang M."/>
            <person name="Yang Y."/>
            <person name="Xiong H."/>
            <person name="Wang M."/>
            <person name="Zhang Z."/>
            <person name="Wang Z."/>
            <person name="Wu H."/>
            <person name="Ma T."/>
            <person name="Liu J."/>
            <person name="Xi Z."/>
        </authorList>
    </citation>
    <scope>NUCLEOTIDE SEQUENCE [LARGE SCALE GENOMIC DNA]</scope>
    <source>
        <strain evidence="14">J267</strain>
        <tissue evidence="14">Leaf</tissue>
    </source>
</reference>
<name>A0A5J4ZAZ8_9ASTE</name>
<evidence type="ECO:0000256" key="4">
    <source>
        <dbReference type="ARBA" id="ARBA00022722"/>
    </source>
</evidence>
<feature type="compositionally biased region" description="Basic and acidic residues" evidence="12">
    <location>
        <begin position="523"/>
        <end position="532"/>
    </location>
</feature>
<dbReference type="InterPro" id="IPR002110">
    <property type="entry name" value="Ankyrin_rpt"/>
</dbReference>
<feature type="compositionally biased region" description="Polar residues" evidence="12">
    <location>
        <begin position="367"/>
        <end position="383"/>
    </location>
</feature>
<sequence>MRNVRDEQHSTKTVLQRWSCNTCKAEFDSLQDQRSHFKSDIHRFNIKLSIAGKDTVKEEDFDESTSDALFKDYDISSISGSEDEDDRESSIRNDIHRGSGESDKKKIFVQLQTGERVSVRKCLLLEESENFSFENDKSVTMDNVGRMPCLKESEVVEKLKYLIHEPRNNTHLRVVLLASGGHFAGCVFDGNSVVAHKSYHRYVVRAKAGKKQSSKDASGRAANSAGASLRRYNELALKKEIQDLLIAWKPYFDSSSCIFIYAPSSNRQLLFDGEKPHFSCQHRAIRNVPLTVRRPTLKEARRIYNMLTQVSYEVNEEITPIMNVDSLLSASIMSSGHPGSSKKDSGDNLECRETTEASSDVKKIDNLSISSESDTEGITTSTPLHEAAKSGNAEKVLELLEQGLDPCIKDERGQTPYMLAPEKEVRNTFRRFMASNLDKWDWYAAKVPSALTKEMEESQAAKQAEKDAKKKARSKELKKLRKAREKMAQAAPSQTAPSASENWGATPISGLKGEPQSSSGAKLSKEEELKRAQAAEREKRGCLLLRGGWLQLQPSMLKGLVQVLHQAVRSLRVW</sequence>
<keyword evidence="8 10" id="KW-0040">ANK repeat</keyword>
<evidence type="ECO:0000313" key="14">
    <source>
        <dbReference type="EMBL" id="KAA8515953.1"/>
    </source>
</evidence>
<comment type="subcellular location">
    <subcellularLocation>
        <location evidence="1">Cytoplasm</location>
    </subcellularLocation>
</comment>
<evidence type="ECO:0000259" key="13">
    <source>
        <dbReference type="PROSITE" id="PS52044"/>
    </source>
</evidence>
<evidence type="ECO:0000256" key="9">
    <source>
        <dbReference type="ARBA" id="ARBA00023054"/>
    </source>
</evidence>
<dbReference type="PROSITE" id="PS52044">
    <property type="entry name" value="VLRF1"/>
    <property type="match status" value="1"/>
</dbReference>
<dbReference type="GO" id="GO:0004519">
    <property type="term" value="F:endonuclease activity"/>
    <property type="evidence" value="ECO:0007669"/>
    <property type="project" value="UniProtKB-KW"/>
</dbReference>
<dbReference type="InterPro" id="IPR047139">
    <property type="entry name" value="ANKZ1/VMS1"/>
</dbReference>
<feature type="active site" evidence="11">
    <location>
        <position position="212"/>
    </location>
</feature>
<keyword evidence="15" id="KW-1185">Reference proteome</keyword>
<dbReference type="InterPro" id="IPR036770">
    <property type="entry name" value="Ankyrin_rpt-contain_sf"/>
</dbReference>
<evidence type="ECO:0000256" key="2">
    <source>
        <dbReference type="ARBA" id="ARBA00009262"/>
    </source>
</evidence>
<keyword evidence="3 11" id="KW-0963">Cytoplasm</keyword>
<evidence type="ECO:0000256" key="5">
    <source>
        <dbReference type="ARBA" id="ARBA00022737"/>
    </source>
</evidence>
<dbReference type="Pfam" id="PF18826">
    <property type="entry name" value="bVLRF1"/>
    <property type="match status" value="1"/>
</dbReference>
<feature type="domain" description="VLRF1" evidence="13">
    <location>
        <begin position="169"/>
        <end position="310"/>
    </location>
</feature>
<feature type="compositionally biased region" description="Low complexity" evidence="12">
    <location>
        <begin position="488"/>
        <end position="500"/>
    </location>
</feature>
<keyword evidence="4 11" id="KW-0540">Nuclease</keyword>
<feature type="compositionally biased region" description="Basic residues" evidence="12">
    <location>
        <begin position="469"/>
        <end position="484"/>
    </location>
</feature>
<evidence type="ECO:0000256" key="12">
    <source>
        <dbReference type="SAM" id="MobiDB-lite"/>
    </source>
</evidence>
<accession>A0A5J4ZAZ8</accession>
<feature type="compositionally biased region" description="Basic and acidic residues" evidence="12">
    <location>
        <begin position="341"/>
        <end position="365"/>
    </location>
</feature>
<keyword evidence="5" id="KW-0677">Repeat</keyword>
<evidence type="ECO:0000256" key="1">
    <source>
        <dbReference type="ARBA" id="ARBA00004496"/>
    </source>
</evidence>
<dbReference type="PROSITE" id="PS50297">
    <property type="entry name" value="ANK_REP_REGION"/>
    <property type="match status" value="1"/>
</dbReference>
<keyword evidence="6 11" id="KW-0255">Endonuclease</keyword>
<evidence type="ECO:0000313" key="15">
    <source>
        <dbReference type="Proteomes" id="UP000325577"/>
    </source>
</evidence>